<evidence type="ECO:0000313" key="2">
    <source>
        <dbReference type="EMBL" id="MBK1712463.1"/>
    </source>
</evidence>
<evidence type="ECO:0000313" key="3">
    <source>
        <dbReference type="Proteomes" id="UP001041814"/>
    </source>
</evidence>
<organism evidence="2 3">
    <name type="scientific">Rubrivivax gelatinosus</name>
    <name type="common">Rhodocyclus gelatinosus</name>
    <name type="synonym">Rhodopseudomonas gelatinosa</name>
    <dbReference type="NCBI Taxonomy" id="28068"/>
    <lineage>
        <taxon>Bacteria</taxon>
        <taxon>Pseudomonadati</taxon>
        <taxon>Pseudomonadota</taxon>
        <taxon>Betaproteobacteria</taxon>
        <taxon>Burkholderiales</taxon>
        <taxon>Sphaerotilaceae</taxon>
        <taxon>Rubrivivax</taxon>
    </lineage>
</organism>
<evidence type="ECO:0008006" key="4">
    <source>
        <dbReference type="Google" id="ProtNLM"/>
    </source>
</evidence>
<keyword evidence="1" id="KW-0812">Transmembrane</keyword>
<reference evidence="2" key="2">
    <citation type="journal article" date="2020" name="Microorganisms">
        <title>Osmotic Adaptation and Compatible Solute Biosynthesis of Phototrophic Bacteria as Revealed from Genome Analyses.</title>
        <authorList>
            <person name="Imhoff J.F."/>
            <person name="Rahn T."/>
            <person name="Kunzel S."/>
            <person name="Keller A."/>
            <person name="Neulinger S.C."/>
        </authorList>
    </citation>
    <scope>NUCLEOTIDE SEQUENCE</scope>
    <source>
        <strain evidence="2">IM 151</strain>
    </source>
</reference>
<proteinExistence type="predicted"/>
<dbReference type="Proteomes" id="UP001041814">
    <property type="component" value="Unassembled WGS sequence"/>
</dbReference>
<feature type="transmembrane region" description="Helical" evidence="1">
    <location>
        <begin position="29"/>
        <end position="52"/>
    </location>
</feature>
<feature type="transmembrane region" description="Helical" evidence="1">
    <location>
        <begin position="199"/>
        <end position="223"/>
    </location>
</feature>
<dbReference type="EMBL" id="NRRU01000018">
    <property type="protein sequence ID" value="MBK1712463.1"/>
    <property type="molecule type" value="Genomic_DNA"/>
</dbReference>
<accession>A0ABS1DSK8</accession>
<dbReference type="NCBIfam" id="NF041043">
    <property type="entry name" value="BPSS1780_fam"/>
    <property type="match status" value="1"/>
</dbReference>
<feature type="transmembrane region" description="Helical" evidence="1">
    <location>
        <begin position="153"/>
        <end position="178"/>
    </location>
</feature>
<comment type="caution">
    <text evidence="2">The sequence shown here is derived from an EMBL/GenBank/DDBJ whole genome shotgun (WGS) entry which is preliminary data.</text>
</comment>
<feature type="transmembrane region" description="Helical" evidence="1">
    <location>
        <begin position="99"/>
        <end position="121"/>
    </location>
</feature>
<keyword evidence="1" id="KW-0472">Membrane</keyword>
<gene>
    <name evidence="2" type="ORF">CKO43_06675</name>
</gene>
<evidence type="ECO:0000256" key="1">
    <source>
        <dbReference type="SAM" id="Phobius"/>
    </source>
</evidence>
<protein>
    <recommendedName>
        <fullName evidence="4">Transmembrane protein</fullName>
    </recommendedName>
</protein>
<sequence length="274" mass="28877">MPLQLKKVEPARGARWLGDAFALFARRPLAFTAMFAVFLFAALAVSLLPLVGGVLQMMSLPLLSLGFMVASQSALFGGPVTPAQFIEPLRADPARRRSLLLLCLIYGLAAIAILVICDWVSGGAMQRLQELMAQGTVDQAELDALMAEPGVTAAAMLALVLGSLLSVPFWHAPALVHWGRQSVAQSLFSSTLAVWRCKGAFFVYGLAWFVVATVFGIAAALVFSVLGAHSAASMLALPAGLLFSTVFYVSLLFTFNDSFGGAQGQAADGEPPAA</sequence>
<name>A0ABS1DSK8_RUBGE</name>
<dbReference type="InterPro" id="IPR047798">
    <property type="entry name" value="BPSS1780-like"/>
</dbReference>
<feature type="transmembrane region" description="Helical" evidence="1">
    <location>
        <begin position="235"/>
        <end position="255"/>
    </location>
</feature>
<keyword evidence="1" id="KW-1133">Transmembrane helix</keyword>
<reference evidence="2" key="1">
    <citation type="submission" date="2017-08" db="EMBL/GenBank/DDBJ databases">
        <authorList>
            <person name="Imhoff J.F."/>
            <person name="Rahn T."/>
            <person name="Kuenzel S."/>
            <person name="Neulinger S.C."/>
        </authorList>
    </citation>
    <scope>NUCLEOTIDE SEQUENCE</scope>
    <source>
        <strain evidence="2">IM 151</strain>
    </source>
</reference>
<keyword evidence="3" id="KW-1185">Reference proteome</keyword>